<dbReference type="Proteomes" id="UP000744555">
    <property type="component" value="Unassembled WGS sequence"/>
</dbReference>
<reference evidence="2 3" key="1">
    <citation type="submission" date="2016-06" db="EMBL/GenBank/DDBJ databases">
        <authorList>
            <person name="Ramos C."/>
            <person name="Pintado A."/>
            <person name="Crespo-Gomez J.I."/>
        </authorList>
    </citation>
    <scope>NUCLEOTIDE SEQUENCE [LARGE SCALE GENOMIC DNA]</scope>
    <source>
        <strain evidence="2 3">AVO110</strain>
    </source>
</reference>
<comment type="caution">
    <text evidence="2">The sequence shown here is derived from an EMBL/GenBank/DDBJ whole genome shotgun (WGS) entry which is preliminary data.</text>
</comment>
<proteinExistence type="predicted"/>
<evidence type="ECO:0000256" key="1">
    <source>
        <dbReference type="SAM" id="Phobius"/>
    </source>
</evidence>
<protein>
    <submittedName>
        <fullName evidence="2">Uncharacterized protein</fullName>
    </submittedName>
</protein>
<name>A0ABR7RW34_AQUAC</name>
<dbReference type="EMBL" id="LZEU01000001">
    <property type="protein sequence ID" value="MBC9248959.1"/>
    <property type="molecule type" value="Genomic_DNA"/>
</dbReference>
<evidence type="ECO:0000313" key="3">
    <source>
        <dbReference type="Proteomes" id="UP000744555"/>
    </source>
</evidence>
<keyword evidence="1" id="KW-0472">Membrane</keyword>
<dbReference type="RefSeq" id="WP_187804120.1">
    <property type="nucleotide sequence ID" value="NZ_LZEU01000001.1"/>
</dbReference>
<organism evidence="2 3">
    <name type="scientific">Aquipseudomonas alcaligenes</name>
    <name type="common">Pseudomonas alcaligenes</name>
    <dbReference type="NCBI Taxonomy" id="43263"/>
    <lineage>
        <taxon>Bacteria</taxon>
        <taxon>Pseudomonadati</taxon>
        <taxon>Pseudomonadota</taxon>
        <taxon>Gammaproteobacteria</taxon>
        <taxon>Pseudomonadales</taxon>
        <taxon>Pseudomonadaceae</taxon>
        <taxon>Aquipseudomonas</taxon>
    </lineage>
</organism>
<feature type="transmembrane region" description="Helical" evidence="1">
    <location>
        <begin position="30"/>
        <end position="48"/>
    </location>
</feature>
<keyword evidence="1" id="KW-1133">Transmembrane helix</keyword>
<feature type="transmembrane region" description="Helical" evidence="1">
    <location>
        <begin position="54"/>
        <end position="73"/>
    </location>
</feature>
<evidence type="ECO:0000313" key="2">
    <source>
        <dbReference type="EMBL" id="MBC9248959.1"/>
    </source>
</evidence>
<sequence>MSPEQERKLLQQLLKELDAPMRTMTWWREVPLWLSVAVITLSFFYLFGTPSWPHVALIVIFFVFGMLFAHAFIKKQSHRNWPLFRNFVDKAKVETRLRELDA</sequence>
<gene>
    <name evidence="2" type="ORF">A9179_01595</name>
</gene>
<keyword evidence="3" id="KW-1185">Reference proteome</keyword>
<keyword evidence="1" id="KW-0812">Transmembrane</keyword>
<accession>A0ABR7RW34</accession>